<keyword evidence="3" id="KW-0159">Chromosome partition</keyword>
<gene>
    <name evidence="8" type="ORF">BCR24_07665</name>
</gene>
<evidence type="ECO:0000313" key="8">
    <source>
        <dbReference type="EMBL" id="OEG21335.1"/>
    </source>
</evidence>
<dbReference type="EMBL" id="MIKC01000040">
    <property type="protein sequence ID" value="OEG21335.1"/>
    <property type="molecule type" value="Genomic_DNA"/>
</dbReference>
<dbReference type="GO" id="GO:0005524">
    <property type="term" value="F:ATP binding"/>
    <property type="evidence" value="ECO:0007669"/>
    <property type="project" value="UniProtKB-UniRule"/>
</dbReference>
<keyword evidence="6" id="KW-1133">Transmembrane helix</keyword>
<dbReference type="GO" id="GO:0007059">
    <property type="term" value="P:chromosome segregation"/>
    <property type="evidence" value="ECO:0007669"/>
    <property type="project" value="UniProtKB-KW"/>
</dbReference>
<dbReference type="AlphaFoldDB" id="A0A1E5H931"/>
<keyword evidence="4 5" id="KW-0067">ATP-binding</keyword>
<dbReference type="RefSeq" id="WP_069641130.1">
    <property type="nucleotide sequence ID" value="NZ_JAFBEZ010000001.1"/>
</dbReference>
<accession>A0A1E5H931</accession>
<protein>
    <recommendedName>
        <fullName evidence="7">FtsK domain-containing protein</fullName>
    </recommendedName>
</protein>
<dbReference type="PROSITE" id="PS50901">
    <property type="entry name" value="FTSK"/>
    <property type="match status" value="1"/>
</dbReference>
<evidence type="ECO:0000313" key="9">
    <source>
        <dbReference type="Proteomes" id="UP000094469"/>
    </source>
</evidence>
<evidence type="ECO:0000256" key="2">
    <source>
        <dbReference type="ARBA" id="ARBA00022741"/>
    </source>
</evidence>
<feature type="transmembrane region" description="Helical" evidence="6">
    <location>
        <begin position="21"/>
        <end position="39"/>
    </location>
</feature>
<proteinExistence type="predicted"/>
<dbReference type="OrthoDB" id="2231693at2"/>
<comment type="subcellular location">
    <subcellularLocation>
        <location evidence="1">Membrane</location>
        <topology evidence="1">Multi-pass membrane protein</topology>
    </subcellularLocation>
</comment>
<name>A0A1E5H931_9ENTE</name>
<keyword evidence="9" id="KW-1185">Reference proteome</keyword>
<evidence type="ECO:0000256" key="1">
    <source>
        <dbReference type="ARBA" id="ARBA00004141"/>
    </source>
</evidence>
<dbReference type="PANTHER" id="PTHR22683">
    <property type="entry name" value="SPORULATION PROTEIN RELATED"/>
    <property type="match status" value="1"/>
</dbReference>
<dbReference type="GO" id="GO:0016020">
    <property type="term" value="C:membrane"/>
    <property type="evidence" value="ECO:0007669"/>
    <property type="project" value="UniProtKB-SubCell"/>
</dbReference>
<feature type="domain" description="FtsK" evidence="7">
    <location>
        <begin position="220"/>
        <end position="406"/>
    </location>
</feature>
<comment type="caution">
    <text evidence="8">The sequence shown here is derived from an EMBL/GenBank/DDBJ whole genome shotgun (WGS) entry which is preliminary data.</text>
</comment>
<organism evidence="8 9">
    <name type="scientific">Enterococcus ureilyticus</name>
    <dbReference type="NCBI Taxonomy" id="1131292"/>
    <lineage>
        <taxon>Bacteria</taxon>
        <taxon>Bacillati</taxon>
        <taxon>Bacillota</taxon>
        <taxon>Bacilli</taxon>
        <taxon>Lactobacillales</taxon>
        <taxon>Enterococcaceae</taxon>
        <taxon>Enterococcus</taxon>
    </lineage>
</organism>
<evidence type="ECO:0000256" key="3">
    <source>
        <dbReference type="ARBA" id="ARBA00022829"/>
    </source>
</evidence>
<keyword evidence="2 5" id="KW-0547">Nucleotide-binding</keyword>
<feature type="transmembrane region" description="Helical" evidence="6">
    <location>
        <begin position="59"/>
        <end position="83"/>
    </location>
</feature>
<dbReference type="PANTHER" id="PTHR22683:SF41">
    <property type="entry name" value="DNA TRANSLOCASE FTSK"/>
    <property type="match status" value="1"/>
</dbReference>
<dbReference type="GO" id="GO:0003677">
    <property type="term" value="F:DNA binding"/>
    <property type="evidence" value="ECO:0007669"/>
    <property type="project" value="InterPro"/>
</dbReference>
<dbReference type="InterPro" id="IPR027417">
    <property type="entry name" value="P-loop_NTPase"/>
</dbReference>
<dbReference type="InterPro" id="IPR002543">
    <property type="entry name" value="FtsK_dom"/>
</dbReference>
<dbReference type="Proteomes" id="UP000094469">
    <property type="component" value="Unassembled WGS sequence"/>
</dbReference>
<evidence type="ECO:0000259" key="7">
    <source>
        <dbReference type="PROSITE" id="PS50901"/>
    </source>
</evidence>
<keyword evidence="6" id="KW-0812">Transmembrane</keyword>
<dbReference type="InterPro" id="IPR050206">
    <property type="entry name" value="FtsK/SpoIIIE/SftA"/>
</dbReference>
<evidence type="ECO:0000256" key="5">
    <source>
        <dbReference type="PROSITE-ProRule" id="PRU00289"/>
    </source>
</evidence>
<evidence type="ECO:0000256" key="4">
    <source>
        <dbReference type="ARBA" id="ARBA00022840"/>
    </source>
</evidence>
<dbReference type="Gene3D" id="3.40.50.300">
    <property type="entry name" value="P-loop containing nucleotide triphosphate hydrolases"/>
    <property type="match status" value="1"/>
</dbReference>
<keyword evidence="6" id="KW-0472">Membrane</keyword>
<feature type="binding site" evidence="5">
    <location>
        <begin position="237"/>
        <end position="244"/>
    </location>
    <ligand>
        <name>ATP</name>
        <dbReference type="ChEBI" id="CHEBI:30616"/>
    </ligand>
</feature>
<evidence type="ECO:0000256" key="6">
    <source>
        <dbReference type="SAM" id="Phobius"/>
    </source>
</evidence>
<dbReference type="STRING" id="1131292.BCR24_07665"/>
<dbReference type="SUPFAM" id="SSF52540">
    <property type="entry name" value="P-loop containing nucleoside triphosphate hydrolases"/>
    <property type="match status" value="1"/>
</dbReference>
<reference evidence="9" key="1">
    <citation type="submission" date="2016-09" db="EMBL/GenBank/DDBJ databases">
        <authorList>
            <person name="Gulvik C.A."/>
        </authorList>
    </citation>
    <scope>NUCLEOTIDE SEQUENCE [LARGE SCALE GENOMIC DNA]</scope>
    <source>
        <strain evidence="9">LMG 26676</strain>
    </source>
</reference>
<sequence length="476" mass="54780">MKHYVVNKNERDAKQRLTDRISFHEILLITLTTVSWFIHTRSKVLMLEQFYSIDTVKKISTVALVVFSISSVSLLSYNSYLFLKTLLLKKNKNPMYWFKEYEVQIRLNEAFKRMKMTNKIQGVNGFEIPCTRVNWLKDSKNYQIFIEVLPATAGKEDEIIPALNAALKGSLERFAVSDMLISESGNWVEYLFEDVLINKNWTVRNIKELKPSKHYVYKLMNNLTIDIRQHSHMLLTGKTSSRKTTVIFSLMAQFFLDSCEIIIVDVKNEFSMFSSFLEEDHIVTNADKALDLLERSVQTMNARQSLVTEYATTYDKAGTTAGDLNMRPLVIICDEVAALMQTFESKKDKDKFMSLLSQLVLKGRSALVSVIFAMQRPDSNSTITGAIRDQCSFRLLLGSSTKEARQMVLGESFENVKSNVKKGEGYYLLDGCTNQPQKFHVMDIYTYQIARPSLMKKAYEIGKSEDAYTNYDFDIF</sequence>